<comment type="caution">
    <text evidence="2">The sequence shown here is derived from an EMBL/GenBank/DDBJ whole genome shotgun (WGS) entry which is preliminary data.</text>
</comment>
<evidence type="ECO:0000313" key="3">
    <source>
        <dbReference type="Proteomes" id="UP000220527"/>
    </source>
</evidence>
<dbReference type="OrthoDB" id="509866at2"/>
<dbReference type="SUPFAM" id="SSF52980">
    <property type="entry name" value="Restriction endonuclease-like"/>
    <property type="match status" value="1"/>
</dbReference>
<accession>A0A2A6RE58</accession>
<dbReference type="InterPro" id="IPR011335">
    <property type="entry name" value="Restrct_endonuc-II-like"/>
</dbReference>
<dbReference type="InterPro" id="IPR012296">
    <property type="entry name" value="Nuclease_put_TT1808"/>
</dbReference>
<protein>
    <recommendedName>
        <fullName evidence="1">Putative restriction endonuclease domain-containing protein</fullName>
    </recommendedName>
</protein>
<feature type="domain" description="Putative restriction endonuclease" evidence="1">
    <location>
        <begin position="20"/>
        <end position="189"/>
    </location>
</feature>
<proteinExistence type="predicted"/>
<name>A0A2A6RE58_9CHLR</name>
<dbReference type="AlphaFoldDB" id="A0A2A6RE58"/>
<dbReference type="RefSeq" id="WP_097645889.1">
    <property type="nucleotide sequence ID" value="NZ_NQWI01000168.1"/>
</dbReference>
<evidence type="ECO:0000259" key="1">
    <source>
        <dbReference type="Pfam" id="PF05685"/>
    </source>
</evidence>
<dbReference type="PANTHER" id="PTHR35400:SF1">
    <property type="entry name" value="SLR1083 PROTEIN"/>
    <property type="match status" value="1"/>
</dbReference>
<gene>
    <name evidence="2" type="ORF">CJ255_20210</name>
</gene>
<evidence type="ECO:0000313" key="2">
    <source>
        <dbReference type="EMBL" id="PDW00805.1"/>
    </source>
</evidence>
<sequence length="194" mass="21597">MTTSTLESRAVHPITRRFSVEEYERMAQSGLFDPDERLELLDGRIVHMSPIGPLHAAVVLRLNTLLNRLLVGRYLISVQNPIRLGAQSEPQPDVLMLHPRHDYYATAHPTPSEVLLVVEVADPTNSYDRSIKLPLYAAAGIAEVWLVALAQQQIEQYYHPIGDQYGSKQTYSRGACITAHGVSGLELEVDDILG</sequence>
<organism evidence="2 3">
    <name type="scientific">Candidatus Viridilinea mediisalina</name>
    <dbReference type="NCBI Taxonomy" id="2024553"/>
    <lineage>
        <taxon>Bacteria</taxon>
        <taxon>Bacillati</taxon>
        <taxon>Chloroflexota</taxon>
        <taxon>Chloroflexia</taxon>
        <taxon>Chloroflexales</taxon>
        <taxon>Chloroflexineae</taxon>
        <taxon>Oscillochloridaceae</taxon>
        <taxon>Candidatus Viridilinea</taxon>
    </lineage>
</organism>
<dbReference type="PANTHER" id="PTHR35400">
    <property type="entry name" value="SLR1083 PROTEIN"/>
    <property type="match status" value="1"/>
</dbReference>
<dbReference type="EMBL" id="NQWI01000168">
    <property type="protein sequence ID" value="PDW00805.1"/>
    <property type="molecule type" value="Genomic_DNA"/>
</dbReference>
<dbReference type="Gene3D" id="3.90.1570.10">
    <property type="entry name" value="tt1808, chain A"/>
    <property type="match status" value="1"/>
</dbReference>
<dbReference type="Pfam" id="PF05685">
    <property type="entry name" value="Uma2"/>
    <property type="match status" value="1"/>
</dbReference>
<dbReference type="CDD" id="cd06260">
    <property type="entry name" value="DUF820-like"/>
    <property type="match status" value="1"/>
</dbReference>
<reference evidence="3" key="1">
    <citation type="submission" date="2017-08" db="EMBL/GenBank/DDBJ databases">
        <authorList>
            <person name="Grouzdev D.S."/>
            <person name="Gaisin V.A."/>
            <person name="Rysina M.S."/>
            <person name="Gorlenko V.M."/>
        </authorList>
    </citation>
    <scope>NUCLEOTIDE SEQUENCE [LARGE SCALE GENOMIC DNA]</scope>
    <source>
        <strain evidence="3">Kir15-3F</strain>
    </source>
</reference>
<dbReference type="InterPro" id="IPR008538">
    <property type="entry name" value="Uma2"/>
</dbReference>
<keyword evidence="3" id="KW-1185">Reference proteome</keyword>
<dbReference type="Proteomes" id="UP000220527">
    <property type="component" value="Unassembled WGS sequence"/>
</dbReference>